<feature type="transmembrane region" description="Helical" evidence="19">
    <location>
        <begin position="268"/>
        <end position="292"/>
    </location>
</feature>
<feature type="transmembrane region" description="Helical" evidence="19">
    <location>
        <begin position="573"/>
        <end position="591"/>
    </location>
</feature>
<protein>
    <recommendedName>
        <fullName evidence="6 19">Autophagy-related protein 9</fullName>
    </recommendedName>
</protein>
<reference evidence="22" key="1">
    <citation type="journal article" date="2014" name="Proc. Natl. Acad. Sci. U.S.A.">
        <title>Extensive sampling of basidiomycete genomes demonstrates inadequacy of the white-rot/brown-rot paradigm for wood decay fungi.</title>
        <authorList>
            <person name="Riley R."/>
            <person name="Salamov A.A."/>
            <person name="Brown D.W."/>
            <person name="Nagy L.G."/>
            <person name="Floudas D."/>
            <person name="Held B.W."/>
            <person name="Levasseur A."/>
            <person name="Lombard V."/>
            <person name="Morin E."/>
            <person name="Otillar R."/>
            <person name="Lindquist E.A."/>
            <person name="Sun H."/>
            <person name="LaButti K.M."/>
            <person name="Schmutz J."/>
            <person name="Jabbour D."/>
            <person name="Luo H."/>
            <person name="Baker S.E."/>
            <person name="Pisabarro A.G."/>
            <person name="Walton J.D."/>
            <person name="Blanchette R.A."/>
            <person name="Henrissat B."/>
            <person name="Martin F."/>
            <person name="Cullen D."/>
            <person name="Hibbett D.S."/>
            <person name="Grigoriev I.V."/>
        </authorList>
    </citation>
    <scope>NUCLEOTIDE SEQUENCE [LARGE SCALE GENOMIC DNA]</scope>
    <source>
        <strain evidence="22">FD-172 SS1</strain>
    </source>
</reference>
<evidence type="ECO:0000256" key="5">
    <source>
        <dbReference type="ARBA" id="ARBA00006185"/>
    </source>
</evidence>
<evidence type="ECO:0000256" key="18">
    <source>
        <dbReference type="ARBA" id="ARBA00024631"/>
    </source>
</evidence>
<keyword evidence="14" id="KW-0968">Cytoplasmic vesicle</keyword>
<evidence type="ECO:0000256" key="1">
    <source>
        <dbReference type="ARBA" id="ARBA00004439"/>
    </source>
</evidence>
<feature type="compositionally biased region" description="Gly residues" evidence="20">
    <location>
        <begin position="827"/>
        <end position="853"/>
    </location>
</feature>
<dbReference type="Proteomes" id="UP000027195">
    <property type="component" value="Unassembled WGS sequence"/>
</dbReference>
<evidence type="ECO:0000256" key="16">
    <source>
        <dbReference type="ARBA" id="ARBA00024615"/>
    </source>
</evidence>
<keyword evidence="10 19" id="KW-0072">Autophagy</keyword>
<dbReference type="GO" id="GO:0030659">
    <property type="term" value="C:cytoplasmic vesicle membrane"/>
    <property type="evidence" value="ECO:0007669"/>
    <property type="project" value="UniProtKB-SubCell"/>
</dbReference>
<feature type="compositionally biased region" description="Low complexity" evidence="20">
    <location>
        <begin position="160"/>
        <end position="169"/>
    </location>
</feature>
<dbReference type="AlphaFoldDB" id="A0A067N2D4"/>
<feature type="transmembrane region" description="Helical" evidence="19">
    <location>
        <begin position="535"/>
        <end position="557"/>
    </location>
</feature>
<dbReference type="GO" id="GO:0034045">
    <property type="term" value="C:phagophore assembly site membrane"/>
    <property type="evidence" value="ECO:0007669"/>
    <property type="project" value="UniProtKB-SubCell"/>
</dbReference>
<evidence type="ECO:0000256" key="9">
    <source>
        <dbReference type="ARBA" id="ARBA00022989"/>
    </source>
</evidence>
<feature type="transmembrane region" description="Helical" evidence="19">
    <location>
        <begin position="639"/>
        <end position="660"/>
    </location>
</feature>
<evidence type="ECO:0000256" key="13">
    <source>
        <dbReference type="ARBA" id="ARBA00023136"/>
    </source>
</evidence>
<dbReference type="STRING" id="930990.A0A067N2D4"/>
<dbReference type="GO" id="GO:0034497">
    <property type="term" value="P:protein localization to phagophore assembly site"/>
    <property type="evidence" value="ECO:0007669"/>
    <property type="project" value="TreeGrafter"/>
</dbReference>
<keyword evidence="13 19" id="KW-0472">Membrane</keyword>
<dbReference type="GO" id="GO:0061709">
    <property type="term" value="P:reticulophagy"/>
    <property type="evidence" value="ECO:0007669"/>
    <property type="project" value="TreeGrafter"/>
</dbReference>
<evidence type="ECO:0000256" key="7">
    <source>
        <dbReference type="ARBA" id="ARBA00022448"/>
    </source>
</evidence>
<keyword evidence="12 19" id="KW-0445">Lipid transport</keyword>
<dbReference type="GO" id="GO:0006869">
    <property type="term" value="P:lipid transport"/>
    <property type="evidence" value="ECO:0007669"/>
    <property type="project" value="UniProtKB-KW"/>
</dbReference>
<evidence type="ECO:0000256" key="4">
    <source>
        <dbReference type="ARBA" id="ARBA00004653"/>
    </source>
</evidence>
<feature type="compositionally biased region" description="Acidic residues" evidence="20">
    <location>
        <begin position="37"/>
        <end position="50"/>
    </location>
</feature>
<evidence type="ECO:0000256" key="2">
    <source>
        <dbReference type="ARBA" id="ARBA00004477"/>
    </source>
</evidence>
<dbReference type="InParanoid" id="A0A067N2D4"/>
<feature type="region of interest" description="Disordered" evidence="20">
    <location>
        <begin position="27"/>
        <end position="177"/>
    </location>
</feature>
<dbReference type="PANTHER" id="PTHR13038:SF10">
    <property type="entry name" value="AUTOPHAGY-RELATED PROTEIN 9"/>
    <property type="match status" value="1"/>
</dbReference>
<feature type="region of interest" description="Disordered" evidence="20">
    <location>
        <begin position="774"/>
        <end position="799"/>
    </location>
</feature>
<gene>
    <name evidence="21" type="ORF">BOTBODRAFT_29217</name>
</gene>
<dbReference type="OrthoDB" id="2020634at2759"/>
<evidence type="ECO:0000256" key="17">
    <source>
        <dbReference type="ARBA" id="ARBA00024621"/>
    </source>
</evidence>
<comment type="catalytic activity">
    <reaction evidence="15">
        <text>a 1,2-diacyl-sn-glycero-3-phospho-L-serine(in) = a 1,2-diacyl-sn-glycero-3-phospho-L-serine(out)</text>
        <dbReference type="Rhea" id="RHEA:38663"/>
        <dbReference type="ChEBI" id="CHEBI:57262"/>
    </reaction>
</comment>
<feature type="compositionally biased region" description="Polar residues" evidence="20">
    <location>
        <begin position="54"/>
        <end position="66"/>
    </location>
</feature>
<keyword evidence="22" id="KW-1185">Reference proteome</keyword>
<comment type="similarity">
    <text evidence="5 19">Belongs to the ATG9 family.</text>
</comment>
<evidence type="ECO:0000256" key="11">
    <source>
        <dbReference type="ARBA" id="ARBA00023034"/>
    </source>
</evidence>
<evidence type="ECO:0000256" key="10">
    <source>
        <dbReference type="ARBA" id="ARBA00023006"/>
    </source>
</evidence>
<accession>A0A067N2D4</accession>
<dbReference type="EMBL" id="KL198022">
    <property type="protein sequence ID" value="KDQ17911.1"/>
    <property type="molecule type" value="Genomic_DNA"/>
</dbReference>
<comment type="function">
    <text evidence="19">Phospholipid scramblase involved in autophagy. Cycles between the preautophagosomal structure/phagophore assembly site (PAS) and the cytoplasmic vesicle pool and supplies membrane for the growing autophagosome. Lipid scramblase activity plays a key role in preautophagosomal structure/phagophore assembly by distributing the phospholipids that arrive through ATG2 from the cytoplasmic to the luminal leaflet of the bilayer, thereby driving autophagosomal membrane expansion.</text>
</comment>
<dbReference type="Pfam" id="PF04109">
    <property type="entry name" value="ATG9"/>
    <property type="match status" value="1"/>
</dbReference>
<proteinExistence type="inferred from homology"/>
<evidence type="ECO:0000256" key="15">
    <source>
        <dbReference type="ARBA" id="ARBA00024479"/>
    </source>
</evidence>
<sequence length="974" mass="107684">MSGSAMSSSGMGSSRPFLQMLNPIGRHYRGYHHPEDLVEEDEDEYEEEDLQAGASGSNRGNKQTAQRTERHSMQPRSSSRAASSSVVDPYKDGADSEDDDEEVPQSLFIEARRAGRRTPTQANLNLGTKTPPSHARSPPSRQPPFSIPRPSEIDGDLPMPVSSSAPASSQGQRTPAYMGGKQGLDAYERALWNWVNVANLDAYLQEVYSYYAGKGIYCIALSQGLNLLTVGFVISFSMFLLGCIDYSRFSHDVKHLSDVVIDRCVSRFSGFTLLLFLSFAAFYVWSVIAFVLDMIRLVDMYNFYTHLLGVPDADIQTISWPEIVTRISQIRQANPLTAFSSSSADPMSNTATAPLNAHDIANRIMRQENYLIALFNKDVLDLRLPLPPFVEKLVGKTEDGRGKTLTRALEWNLRFCLLTGFLFDKDGKVKKMFIKEKHKRVLSEQLRRRFIIMGFLNAIFAPFIVLYLIMYSFFRYFEETHNNPSKIGSRRYTLYAKWKFREFNELPHLFKRRLDMSYPIASEYLDQFPKEKVALIMRFVAFVAGSFAAVLVLASVIDPDLVLHFEITPHRTVLFYLGVFGSVLAVARGMIPEDNKVFDPEMTLREVIKYTHYMPTEWKGNLHSQEVNKEFGQLFTMKIMIFAEELLSVILTPIVLWFSLSDCSPAIIDFFREFTVHVDGLGHVCSFAVFDFKRHGNVKFGAPAEGIEERLMSKEGKMEKSFLNFKAANPEWTPTDPSGSMYLSRLNTEYQRDPVTHQPAWRTRALGRYAGIAAGGKNPRDGGQQGNNIHNNGNLAQSGLPEQEIAERALSYERALQKSVARRRIPGGAGAGVGVGGRGPSSGGGGGGGGGATVTGMDKGKSTATSNPTTSANSAGDATADASSTSRTATPRMGMSASVPESPESNREEGAGGDDTELDDSYVDGLGILKRAQGGGGMAFSPRASGAESDDEMLDDGVMGLLTQIYNQRKRVAG</sequence>
<keyword evidence="9 19" id="KW-1133">Transmembrane helix</keyword>
<feature type="compositionally biased region" description="Polar residues" evidence="20">
    <location>
        <begin position="118"/>
        <end position="131"/>
    </location>
</feature>
<keyword evidence="7 19" id="KW-0813">Transport</keyword>
<dbReference type="InterPro" id="IPR007241">
    <property type="entry name" value="Autophagy-rel_prot_9"/>
</dbReference>
<evidence type="ECO:0000256" key="3">
    <source>
        <dbReference type="ARBA" id="ARBA00004511"/>
    </source>
</evidence>
<organism evidence="21 22">
    <name type="scientific">Botryobasidium botryosum (strain FD-172 SS1)</name>
    <dbReference type="NCBI Taxonomy" id="930990"/>
    <lineage>
        <taxon>Eukaryota</taxon>
        <taxon>Fungi</taxon>
        <taxon>Dikarya</taxon>
        <taxon>Basidiomycota</taxon>
        <taxon>Agaricomycotina</taxon>
        <taxon>Agaricomycetes</taxon>
        <taxon>Cantharellales</taxon>
        <taxon>Botryobasidiaceae</taxon>
        <taxon>Botryobasidium</taxon>
    </lineage>
</organism>
<evidence type="ECO:0000256" key="19">
    <source>
        <dbReference type="RuleBase" id="RU364027"/>
    </source>
</evidence>
<keyword evidence="11" id="KW-0333">Golgi apparatus</keyword>
<evidence type="ECO:0000313" key="22">
    <source>
        <dbReference type="Proteomes" id="UP000027195"/>
    </source>
</evidence>
<dbReference type="GO" id="GO:0005789">
    <property type="term" value="C:endoplasmic reticulum membrane"/>
    <property type="evidence" value="ECO:0007669"/>
    <property type="project" value="UniProtKB-SubCell"/>
</dbReference>
<name>A0A067N2D4_BOTB1</name>
<dbReference type="HOGENOM" id="CLU_006200_1_1_1"/>
<evidence type="ECO:0000256" key="14">
    <source>
        <dbReference type="ARBA" id="ARBA00023329"/>
    </source>
</evidence>
<comment type="subcellular location">
    <subcellularLocation>
        <location evidence="1">Cytoplasmic vesicle membrane</location>
        <topology evidence="1">Multi-pass membrane protein</topology>
    </subcellularLocation>
    <subcellularLocation>
        <location evidence="2">Endoplasmic reticulum membrane</location>
        <topology evidence="2">Multi-pass membrane protein</topology>
    </subcellularLocation>
    <subcellularLocation>
        <location evidence="4">Golgi apparatus membrane</location>
        <topology evidence="4">Multi-pass membrane protein</topology>
    </subcellularLocation>
    <subcellularLocation>
        <location evidence="3 19">Preautophagosomal structure membrane</location>
        <topology evidence="3 19">Multi-pass membrane protein</topology>
    </subcellularLocation>
</comment>
<dbReference type="PANTHER" id="PTHR13038">
    <property type="entry name" value="APG9 AUTOPHAGY 9"/>
    <property type="match status" value="1"/>
</dbReference>
<feature type="transmembrane region" description="Helical" evidence="19">
    <location>
        <begin position="227"/>
        <end position="247"/>
    </location>
</feature>
<evidence type="ECO:0000256" key="8">
    <source>
        <dbReference type="ARBA" id="ARBA00022692"/>
    </source>
</evidence>
<feature type="compositionally biased region" description="Low complexity" evidence="20">
    <location>
        <begin position="862"/>
        <end position="890"/>
    </location>
</feature>
<feature type="transmembrane region" description="Helical" evidence="19">
    <location>
        <begin position="450"/>
        <end position="474"/>
    </location>
</feature>
<evidence type="ECO:0000256" key="6">
    <source>
        <dbReference type="ARBA" id="ARBA00018074"/>
    </source>
</evidence>
<feature type="compositionally biased region" description="Acidic residues" evidence="20">
    <location>
        <begin position="911"/>
        <end position="921"/>
    </location>
</feature>
<evidence type="ECO:0000256" key="20">
    <source>
        <dbReference type="SAM" id="MobiDB-lite"/>
    </source>
</evidence>
<dbReference type="GO" id="GO:0000139">
    <property type="term" value="C:Golgi membrane"/>
    <property type="evidence" value="ECO:0007669"/>
    <property type="project" value="UniProtKB-SubCell"/>
</dbReference>
<keyword evidence="8 19" id="KW-0812">Transmembrane</keyword>
<dbReference type="GO" id="GO:0005776">
    <property type="term" value="C:autophagosome"/>
    <property type="evidence" value="ECO:0007669"/>
    <property type="project" value="TreeGrafter"/>
</dbReference>
<comment type="catalytic activity">
    <reaction evidence="17">
        <text>a 1,2-diacyl-sn-glycero-3-phospho-(1D-myo-inositol-3-phosphate)(in) = a 1,2-diacyl-sn-glycero-3-phospho-(1D-myo-inositol-3-phosphate)(out)</text>
        <dbReference type="Rhea" id="RHEA:67920"/>
        <dbReference type="ChEBI" id="CHEBI:58088"/>
    </reaction>
</comment>
<feature type="compositionally biased region" description="Low complexity" evidence="20">
    <location>
        <begin position="76"/>
        <end position="87"/>
    </location>
</feature>
<dbReference type="FunCoup" id="A0A067N2D4">
    <property type="interactions" value="274"/>
</dbReference>
<comment type="catalytic activity">
    <reaction evidence="16">
        <text>a 1,2-diacyl-sn-glycero-3-phosphoethanolamine(in) = a 1,2-diacyl-sn-glycero-3-phosphoethanolamine(out)</text>
        <dbReference type="Rhea" id="RHEA:38895"/>
        <dbReference type="ChEBI" id="CHEBI:64612"/>
    </reaction>
</comment>
<comment type="catalytic activity">
    <reaction evidence="18">
        <text>a 1,2-diacyl-sn-glycero-3-phosphocholine(in) = a 1,2-diacyl-sn-glycero-3-phosphocholine(out)</text>
        <dbReference type="Rhea" id="RHEA:38571"/>
        <dbReference type="ChEBI" id="CHEBI:57643"/>
    </reaction>
</comment>
<evidence type="ECO:0000313" key="21">
    <source>
        <dbReference type="EMBL" id="KDQ17911.1"/>
    </source>
</evidence>
<evidence type="ECO:0000256" key="12">
    <source>
        <dbReference type="ARBA" id="ARBA00023055"/>
    </source>
</evidence>
<dbReference type="GO" id="GO:0000422">
    <property type="term" value="P:autophagy of mitochondrion"/>
    <property type="evidence" value="ECO:0007669"/>
    <property type="project" value="TreeGrafter"/>
</dbReference>
<feature type="region of interest" description="Disordered" evidence="20">
    <location>
        <begin position="826"/>
        <end position="921"/>
    </location>
</feature>
<dbReference type="GO" id="GO:0034727">
    <property type="term" value="P:piecemeal microautophagy of the nucleus"/>
    <property type="evidence" value="ECO:0007669"/>
    <property type="project" value="TreeGrafter"/>
</dbReference>